<feature type="compositionally biased region" description="Acidic residues" evidence="1">
    <location>
        <begin position="110"/>
        <end position="124"/>
    </location>
</feature>
<feature type="signal peptide" evidence="2">
    <location>
        <begin position="1"/>
        <end position="23"/>
    </location>
</feature>
<gene>
    <name evidence="3" type="ORF">EC973_004483</name>
</gene>
<name>A0A8H7BKH7_9FUNG</name>
<feature type="chain" id="PRO_5034395018" evidence="2">
    <location>
        <begin position="24"/>
        <end position="163"/>
    </location>
</feature>
<sequence>MGEPQCAGFWAMKLALLIWPTRFGPRTNGGSLVCYAYCAGLQEKLEKAAKLWESTLKAPKNRRISMGPTFNREEKLKNSPKLPAWTRPMWYSPPQQNQSTSEIPDGFMLSDDEPEDVIQEDDEEQSPKQVVSENDIDAFGWGQQDGNWYNIYTGACSNVYPYD</sequence>
<organism evidence="3 4">
    <name type="scientific">Apophysomyces ossiformis</name>
    <dbReference type="NCBI Taxonomy" id="679940"/>
    <lineage>
        <taxon>Eukaryota</taxon>
        <taxon>Fungi</taxon>
        <taxon>Fungi incertae sedis</taxon>
        <taxon>Mucoromycota</taxon>
        <taxon>Mucoromycotina</taxon>
        <taxon>Mucoromycetes</taxon>
        <taxon>Mucorales</taxon>
        <taxon>Mucorineae</taxon>
        <taxon>Mucoraceae</taxon>
        <taxon>Apophysomyces</taxon>
    </lineage>
</organism>
<evidence type="ECO:0000256" key="1">
    <source>
        <dbReference type="SAM" id="MobiDB-lite"/>
    </source>
</evidence>
<feature type="compositionally biased region" description="Polar residues" evidence="1">
    <location>
        <begin position="93"/>
        <end position="102"/>
    </location>
</feature>
<comment type="caution">
    <text evidence="3">The sequence shown here is derived from an EMBL/GenBank/DDBJ whole genome shotgun (WGS) entry which is preliminary data.</text>
</comment>
<keyword evidence="2" id="KW-0732">Signal</keyword>
<evidence type="ECO:0000313" key="3">
    <source>
        <dbReference type="EMBL" id="KAF7721565.1"/>
    </source>
</evidence>
<proteinExistence type="predicted"/>
<dbReference type="Proteomes" id="UP000605846">
    <property type="component" value="Unassembled WGS sequence"/>
</dbReference>
<accession>A0A8H7BKH7</accession>
<protein>
    <submittedName>
        <fullName evidence="3">Uncharacterized protein</fullName>
    </submittedName>
</protein>
<evidence type="ECO:0000313" key="4">
    <source>
        <dbReference type="Proteomes" id="UP000605846"/>
    </source>
</evidence>
<keyword evidence="4" id="KW-1185">Reference proteome</keyword>
<reference evidence="3" key="1">
    <citation type="submission" date="2020-01" db="EMBL/GenBank/DDBJ databases">
        <title>Genome Sequencing of Three Apophysomyces-Like Fungal Strains Confirms a Novel Fungal Genus in the Mucoromycota with divergent Burkholderia-like Endosymbiotic Bacteria.</title>
        <authorList>
            <person name="Stajich J.E."/>
            <person name="Macias A.M."/>
            <person name="Carter-House D."/>
            <person name="Lovett B."/>
            <person name="Kasson L.R."/>
            <person name="Berry K."/>
            <person name="Grigoriev I."/>
            <person name="Chang Y."/>
            <person name="Spatafora J."/>
            <person name="Kasson M.T."/>
        </authorList>
    </citation>
    <scope>NUCLEOTIDE SEQUENCE</scope>
    <source>
        <strain evidence="3">NRRL A-21654</strain>
    </source>
</reference>
<dbReference type="AlphaFoldDB" id="A0A8H7BKH7"/>
<feature type="region of interest" description="Disordered" evidence="1">
    <location>
        <begin position="83"/>
        <end position="133"/>
    </location>
</feature>
<dbReference type="EMBL" id="JABAYA010000253">
    <property type="protein sequence ID" value="KAF7721565.1"/>
    <property type="molecule type" value="Genomic_DNA"/>
</dbReference>
<evidence type="ECO:0000256" key="2">
    <source>
        <dbReference type="SAM" id="SignalP"/>
    </source>
</evidence>